<dbReference type="GO" id="GO:0009658">
    <property type="term" value="P:chloroplast organization"/>
    <property type="evidence" value="ECO:0007669"/>
    <property type="project" value="InterPro"/>
</dbReference>
<dbReference type="OrthoDB" id="1933879at2759"/>
<proteinExistence type="predicted"/>
<dbReference type="PANTHER" id="PTHR37219:SF1">
    <property type="entry name" value="PROTEIN PALE CRESS, CHLOROPLASTIC"/>
    <property type="match status" value="1"/>
</dbReference>
<comment type="caution">
    <text evidence="2">The sequence shown here is derived from an EMBL/GenBank/DDBJ whole genome shotgun (WGS) entry which is preliminary data.</text>
</comment>
<dbReference type="GO" id="GO:0009501">
    <property type="term" value="C:amyloplast"/>
    <property type="evidence" value="ECO:0007669"/>
    <property type="project" value="TreeGrafter"/>
</dbReference>
<keyword evidence="1" id="KW-0175">Coiled coil</keyword>
<reference evidence="2 3" key="1">
    <citation type="submission" date="2019-12" db="EMBL/GenBank/DDBJ databases">
        <authorList>
            <person name="Alioto T."/>
            <person name="Alioto T."/>
            <person name="Gomez Garrido J."/>
        </authorList>
    </citation>
    <scope>NUCLEOTIDE SEQUENCE [LARGE SCALE GENOMIC DNA]</scope>
</reference>
<keyword evidence="3" id="KW-1185">Reference proteome</keyword>
<feature type="coiled-coil region" evidence="1">
    <location>
        <begin position="40"/>
        <end position="67"/>
    </location>
</feature>
<name>A0A8S0P9W2_OLEEU</name>
<dbReference type="InterPro" id="IPR034563">
    <property type="entry name" value="PALE_CRESS"/>
</dbReference>
<evidence type="ECO:0000256" key="1">
    <source>
        <dbReference type="SAM" id="Coils"/>
    </source>
</evidence>
<protein>
    <submittedName>
        <fullName evidence="2">PALE CRESS, chloroplastic isoform X1</fullName>
    </submittedName>
</protein>
<dbReference type="GO" id="GO:0009509">
    <property type="term" value="C:chromoplast"/>
    <property type="evidence" value="ECO:0007669"/>
    <property type="project" value="TreeGrafter"/>
</dbReference>
<dbReference type="Gramene" id="OE9A119123T1">
    <property type="protein sequence ID" value="OE9A119123C1"/>
    <property type="gene ID" value="OE9A119123"/>
</dbReference>
<dbReference type="GO" id="GO:0009537">
    <property type="term" value="C:proplastid"/>
    <property type="evidence" value="ECO:0007669"/>
    <property type="project" value="TreeGrafter"/>
</dbReference>
<gene>
    <name evidence="2" type="ORF">OLEA9_A119123</name>
</gene>
<dbReference type="PANTHER" id="PTHR37219">
    <property type="entry name" value="PROTEIN PALE CRESS, CHLOROPLASTIC"/>
    <property type="match status" value="1"/>
</dbReference>
<evidence type="ECO:0000313" key="2">
    <source>
        <dbReference type="EMBL" id="CAA2935112.1"/>
    </source>
</evidence>
<dbReference type="GO" id="GO:0071482">
    <property type="term" value="P:cellular response to light stimulus"/>
    <property type="evidence" value="ECO:0007669"/>
    <property type="project" value="TreeGrafter"/>
</dbReference>
<dbReference type="EMBL" id="CACTIH010000022">
    <property type="protein sequence ID" value="CAA2935112.1"/>
    <property type="molecule type" value="Genomic_DNA"/>
</dbReference>
<dbReference type="AlphaFoldDB" id="A0A8S0P9W2"/>
<accession>A0A8S0P9W2</accession>
<dbReference type="Proteomes" id="UP000594638">
    <property type="component" value="Unassembled WGS sequence"/>
</dbReference>
<evidence type="ECO:0000313" key="3">
    <source>
        <dbReference type="Proteomes" id="UP000594638"/>
    </source>
</evidence>
<dbReference type="GO" id="GO:0010239">
    <property type="term" value="P:chloroplast mRNA processing"/>
    <property type="evidence" value="ECO:0007669"/>
    <property type="project" value="InterPro"/>
</dbReference>
<sequence length="112" mass="12905">MIDTYLREDPFSILMPVRFDINKHQGPMRPVLEADNVLLRVEFEQEVDALLQEVQSEQSEAQNMQGLDPESVASRLKQQEKQRAIHQVEALLDLAIQILHGRLSIRTTILTE</sequence>
<dbReference type="GO" id="GO:0009507">
    <property type="term" value="C:chloroplast"/>
    <property type="evidence" value="ECO:0007669"/>
    <property type="project" value="TreeGrafter"/>
</dbReference>
<dbReference type="GO" id="GO:0009513">
    <property type="term" value="C:etioplast"/>
    <property type="evidence" value="ECO:0007669"/>
    <property type="project" value="TreeGrafter"/>
</dbReference>
<organism evidence="2 3">
    <name type="scientific">Olea europaea subsp. europaea</name>
    <dbReference type="NCBI Taxonomy" id="158383"/>
    <lineage>
        <taxon>Eukaryota</taxon>
        <taxon>Viridiplantae</taxon>
        <taxon>Streptophyta</taxon>
        <taxon>Embryophyta</taxon>
        <taxon>Tracheophyta</taxon>
        <taxon>Spermatophyta</taxon>
        <taxon>Magnoliopsida</taxon>
        <taxon>eudicotyledons</taxon>
        <taxon>Gunneridae</taxon>
        <taxon>Pentapetalae</taxon>
        <taxon>asterids</taxon>
        <taxon>lamiids</taxon>
        <taxon>Lamiales</taxon>
        <taxon>Oleaceae</taxon>
        <taxon>Oleeae</taxon>
        <taxon>Olea</taxon>
    </lineage>
</organism>
<dbReference type="GO" id="GO:0009965">
    <property type="term" value="P:leaf morphogenesis"/>
    <property type="evidence" value="ECO:0007669"/>
    <property type="project" value="TreeGrafter"/>
</dbReference>